<name>A0A8J7Z050_9CYAN</name>
<dbReference type="PANTHER" id="PTHR48148:SF3">
    <property type="entry name" value="KERATINOCYTE PROLINE-RICH PROTEIN"/>
    <property type="match status" value="1"/>
</dbReference>
<feature type="compositionally biased region" description="Polar residues" evidence="1">
    <location>
        <begin position="779"/>
        <end position="813"/>
    </location>
</feature>
<reference evidence="3" key="1">
    <citation type="submission" date="2019-12" db="EMBL/GenBank/DDBJ databases">
        <title>High-Quality draft genome sequences of three cyanobacteria isolated from the limestone walls of the Old Cathedral of Coimbra.</title>
        <authorList>
            <person name="Tiago I."/>
            <person name="Soares F."/>
            <person name="Portugal A."/>
        </authorList>
    </citation>
    <scope>NUCLEOTIDE SEQUENCE</scope>
    <source>
        <strain evidence="3">A</strain>
    </source>
</reference>
<keyword evidence="4" id="KW-1185">Reference proteome</keyword>
<keyword evidence="2" id="KW-0732">Signal</keyword>
<feature type="compositionally biased region" description="Basic and acidic residues" evidence="1">
    <location>
        <begin position="589"/>
        <end position="600"/>
    </location>
</feature>
<feature type="compositionally biased region" description="Basic and acidic residues" evidence="1">
    <location>
        <begin position="741"/>
        <end position="752"/>
    </location>
</feature>
<feature type="region of interest" description="Disordered" evidence="1">
    <location>
        <begin position="517"/>
        <end position="874"/>
    </location>
</feature>
<dbReference type="AlphaFoldDB" id="A0A8J7Z050"/>
<gene>
    <name evidence="3" type="ORF">GS601_10940</name>
</gene>
<sequence length="874" mass="94606">MFGITRWRKTTRTLSLSLVLAMTVSLWGCGGSAPATVPPEAISTGRNAGKTAPNAKPAPTKVSGKLSEVSPPEVLGQLKEALDRYQPQVTIATPKSNELLNDNTVSVKLQVKDLPVFKDETLGLGPHIHLFLDDQPYQAVYDVSKPFVLTDLAPGTHTLRAFASRPWHESFKNEGAYAQTTFHIFTKTPNNSPDTNQPLLTYSRPQGKYGAEPIMLDFYLTNAPLHFVAQEDEKDEIADWRIKATVNGNSFILDRWQPIYLKGFESGKNWVQLEYIDENGNAIQNVYNNTARLFTYEPGGNDALSKLVRGDLSFDAARGIVEQNYTPSQPSPKPEPSQSPTPKPSPSPEPKPAPTVPVVPIVPLPEVREKPPAEPQKAPVIDLKEKEKEELPTVTPTPESKSGNTPKAGFFNRFRRGAEKPAPSGTPSPVSREAPNPVTSDEEATPSEAKPESKTPEIPKIIKAKESESQKIEVREPKSTVPAVKAPDVKVPEVEAPPVIPPMPVVPSIKEAPKGGFFNRFRGIPKPTLSPTPAPRALPSPAGAIETKEPDTVAPESESPRDPVLERYDRNVKSTQSAPKGVPTPSPEPTEKFEDLKATEPKPSGRSTRRLKQKGSSEQVKTVEPPKAIERAVPNPSATKTPGSAPVPGKASSPVEDLEATETRLPEFAAPMPAPKTAPKAGFFNRFRPASAPKIAPSLTPKVEVPNLVPSPIPSPQDPLQILEKKETADNNPTKPNAAVRSRDNLVDRLLKSPEPTPPAPKIEKNSAPDRVLNKPSERPSTSVQPGVQSGVQPTTQPRIQPTANPFGNQAPSSREERPSKGSAPTPNAEPHVEPPTAQPEKGEPSDTSGFQPQTELERRLGMPLKASPLTPVP</sequence>
<feature type="region of interest" description="Disordered" evidence="1">
    <location>
        <begin position="324"/>
        <end position="481"/>
    </location>
</feature>
<dbReference type="RefSeq" id="WP_162423310.1">
    <property type="nucleotide sequence ID" value="NZ_WVIE01000010.1"/>
</dbReference>
<feature type="compositionally biased region" description="Polar residues" evidence="1">
    <location>
        <begin position="394"/>
        <end position="405"/>
    </location>
</feature>
<feature type="compositionally biased region" description="Basic and acidic residues" evidence="1">
    <location>
        <begin position="558"/>
        <end position="572"/>
    </location>
</feature>
<evidence type="ECO:0000256" key="2">
    <source>
        <dbReference type="SAM" id="SignalP"/>
    </source>
</evidence>
<feature type="compositionally biased region" description="Basic and acidic residues" evidence="1">
    <location>
        <begin position="382"/>
        <end position="391"/>
    </location>
</feature>
<feature type="compositionally biased region" description="Pro residues" evidence="1">
    <location>
        <begin position="329"/>
        <end position="363"/>
    </location>
</feature>
<proteinExistence type="predicted"/>
<evidence type="ECO:0008006" key="5">
    <source>
        <dbReference type="Google" id="ProtNLM"/>
    </source>
</evidence>
<feature type="signal peptide" evidence="2">
    <location>
        <begin position="1"/>
        <end position="35"/>
    </location>
</feature>
<feature type="region of interest" description="Disordered" evidence="1">
    <location>
        <begin position="38"/>
        <end position="68"/>
    </location>
</feature>
<dbReference type="PANTHER" id="PTHR48148">
    <property type="entry name" value="KERATINOCYTE PROLINE-RICH PROTEIN"/>
    <property type="match status" value="1"/>
</dbReference>
<feature type="compositionally biased region" description="Basic and acidic residues" evidence="1">
    <location>
        <begin position="762"/>
        <end position="778"/>
    </location>
</feature>
<comment type="caution">
    <text evidence="3">The sequence shown here is derived from an EMBL/GenBank/DDBJ whole genome shotgun (WGS) entry which is preliminary data.</text>
</comment>
<evidence type="ECO:0000256" key="1">
    <source>
        <dbReference type="SAM" id="MobiDB-lite"/>
    </source>
</evidence>
<feature type="compositionally biased region" description="Low complexity" evidence="1">
    <location>
        <begin position="669"/>
        <end position="681"/>
    </location>
</feature>
<feature type="chain" id="PRO_5035279342" description="FHA domain containing protein" evidence="2">
    <location>
        <begin position="36"/>
        <end position="874"/>
    </location>
</feature>
<feature type="compositionally biased region" description="Pro residues" evidence="1">
    <location>
        <begin position="528"/>
        <end position="538"/>
    </location>
</feature>
<dbReference type="EMBL" id="WVIE01000010">
    <property type="protein sequence ID" value="NDJ17802.1"/>
    <property type="molecule type" value="Genomic_DNA"/>
</dbReference>
<dbReference type="Proteomes" id="UP000646053">
    <property type="component" value="Unassembled WGS sequence"/>
</dbReference>
<feature type="compositionally biased region" description="Polar residues" evidence="1">
    <location>
        <begin position="846"/>
        <end position="855"/>
    </location>
</feature>
<protein>
    <recommendedName>
        <fullName evidence="5">FHA domain containing protein</fullName>
    </recommendedName>
</protein>
<organism evidence="3 4">
    <name type="scientific">Myxacorys almedinensis A</name>
    <dbReference type="NCBI Taxonomy" id="2690445"/>
    <lineage>
        <taxon>Bacteria</taxon>
        <taxon>Bacillati</taxon>
        <taxon>Cyanobacteriota</taxon>
        <taxon>Cyanophyceae</taxon>
        <taxon>Leptolyngbyales</taxon>
        <taxon>Leptolyngbyaceae</taxon>
        <taxon>Myxacorys</taxon>
        <taxon>Myxacorys almedinensis</taxon>
    </lineage>
</organism>
<accession>A0A8J7Z050</accession>
<feature type="compositionally biased region" description="Basic and acidic residues" evidence="1">
    <location>
        <begin position="463"/>
        <end position="478"/>
    </location>
</feature>
<evidence type="ECO:0000313" key="4">
    <source>
        <dbReference type="Proteomes" id="UP000646053"/>
    </source>
</evidence>
<evidence type="ECO:0000313" key="3">
    <source>
        <dbReference type="EMBL" id="NDJ17802.1"/>
    </source>
</evidence>